<dbReference type="EC" id="6.1.1.16" evidence="13"/>
<evidence type="ECO:0000256" key="13">
    <source>
        <dbReference type="HAMAP-Rule" id="MF_00041"/>
    </source>
</evidence>
<evidence type="ECO:0000256" key="2">
    <source>
        <dbReference type="ARBA" id="ARBA00005594"/>
    </source>
</evidence>
<dbReference type="SUPFAM" id="SSF52374">
    <property type="entry name" value="Nucleotidylyl transferase"/>
    <property type="match status" value="1"/>
</dbReference>
<dbReference type="Proteomes" id="UP000614469">
    <property type="component" value="Unassembled WGS sequence"/>
</dbReference>
<dbReference type="PRINTS" id="PR00983">
    <property type="entry name" value="TRNASYNTHCYS"/>
</dbReference>
<reference evidence="15 16" key="1">
    <citation type="submission" date="2020-08" db="EMBL/GenBank/DDBJ databases">
        <title>Bridging the membrane lipid divide: bacteria of the FCB group superphylum have the potential to synthesize archaeal ether lipids.</title>
        <authorList>
            <person name="Villanueva L."/>
            <person name="Von Meijenfeldt F.A.B."/>
            <person name="Westbye A.B."/>
            <person name="Yadav S."/>
            <person name="Hopmans E.C."/>
            <person name="Dutilh B.E."/>
            <person name="Sinninghe Damste J.S."/>
        </authorList>
    </citation>
    <scope>NUCLEOTIDE SEQUENCE [LARGE SCALE GENOMIC DNA]</scope>
    <source>
        <strain evidence="15">NIOZ-UU36</strain>
    </source>
</reference>
<organism evidence="15 16">
    <name type="scientific">Candidatus Desulfolinea nitratireducens</name>
    <dbReference type="NCBI Taxonomy" id="2841698"/>
    <lineage>
        <taxon>Bacteria</taxon>
        <taxon>Bacillati</taxon>
        <taxon>Chloroflexota</taxon>
        <taxon>Anaerolineae</taxon>
        <taxon>Anaerolineales</taxon>
        <taxon>Anaerolineales incertae sedis</taxon>
        <taxon>Candidatus Desulfolinea</taxon>
    </lineage>
</organism>
<keyword evidence="6 13" id="KW-0479">Metal-binding</keyword>
<feature type="binding site" evidence="13">
    <location>
        <position position="210"/>
    </location>
    <ligand>
        <name>Zn(2+)</name>
        <dbReference type="ChEBI" id="CHEBI:29105"/>
    </ligand>
</feature>
<feature type="short sequence motif" description="'HIGH' region" evidence="13">
    <location>
        <begin position="30"/>
        <end position="40"/>
    </location>
</feature>
<dbReference type="AlphaFoldDB" id="A0A8J6TFJ7"/>
<gene>
    <name evidence="13" type="primary">cysS</name>
    <name evidence="15" type="ORF">H8E29_14765</name>
</gene>
<dbReference type="InterPro" id="IPR032678">
    <property type="entry name" value="tRNA-synt_1_cat_dom"/>
</dbReference>
<feature type="binding site" evidence="13">
    <location>
        <position position="239"/>
    </location>
    <ligand>
        <name>Zn(2+)</name>
        <dbReference type="ChEBI" id="CHEBI:29105"/>
    </ligand>
</feature>
<keyword evidence="8 13" id="KW-0862">Zinc</keyword>
<evidence type="ECO:0000256" key="1">
    <source>
        <dbReference type="ARBA" id="ARBA00004496"/>
    </source>
</evidence>
<feature type="domain" description="Cysteinyl-tRNA synthetase class Ia DALR" evidence="14">
    <location>
        <begin position="349"/>
        <end position="412"/>
    </location>
</feature>
<dbReference type="Gene3D" id="1.20.120.1910">
    <property type="entry name" value="Cysteine-tRNA ligase, C-terminal anti-codon recognition domain"/>
    <property type="match status" value="1"/>
</dbReference>
<dbReference type="Gene3D" id="3.40.50.620">
    <property type="entry name" value="HUPs"/>
    <property type="match status" value="1"/>
</dbReference>
<dbReference type="SMART" id="SM00840">
    <property type="entry name" value="DALR_2"/>
    <property type="match status" value="1"/>
</dbReference>
<evidence type="ECO:0000256" key="7">
    <source>
        <dbReference type="ARBA" id="ARBA00022741"/>
    </source>
</evidence>
<evidence type="ECO:0000313" key="15">
    <source>
        <dbReference type="EMBL" id="MBC8336521.1"/>
    </source>
</evidence>
<evidence type="ECO:0000256" key="8">
    <source>
        <dbReference type="ARBA" id="ARBA00022833"/>
    </source>
</evidence>
<dbReference type="NCBIfam" id="TIGR00435">
    <property type="entry name" value="cysS"/>
    <property type="match status" value="1"/>
</dbReference>
<keyword evidence="4 13" id="KW-0963">Cytoplasm</keyword>
<dbReference type="GO" id="GO:0008270">
    <property type="term" value="F:zinc ion binding"/>
    <property type="evidence" value="ECO:0007669"/>
    <property type="project" value="UniProtKB-UniRule"/>
</dbReference>
<evidence type="ECO:0000313" key="16">
    <source>
        <dbReference type="Proteomes" id="UP000614469"/>
    </source>
</evidence>
<keyword evidence="11 13" id="KW-0030">Aminoacyl-tRNA synthetase</keyword>
<evidence type="ECO:0000256" key="12">
    <source>
        <dbReference type="ARBA" id="ARBA00047398"/>
    </source>
</evidence>
<dbReference type="CDD" id="cd00672">
    <property type="entry name" value="CysRS_core"/>
    <property type="match status" value="1"/>
</dbReference>
<dbReference type="GO" id="GO:0004817">
    <property type="term" value="F:cysteine-tRNA ligase activity"/>
    <property type="evidence" value="ECO:0007669"/>
    <property type="project" value="UniProtKB-UniRule"/>
</dbReference>
<dbReference type="Pfam" id="PF09190">
    <property type="entry name" value="DALR_2"/>
    <property type="match status" value="1"/>
</dbReference>
<comment type="similarity">
    <text evidence="2 13">Belongs to the class-I aminoacyl-tRNA synthetase family.</text>
</comment>
<dbReference type="InterPro" id="IPR014729">
    <property type="entry name" value="Rossmann-like_a/b/a_fold"/>
</dbReference>
<dbReference type="GO" id="GO:0005524">
    <property type="term" value="F:ATP binding"/>
    <property type="evidence" value="ECO:0007669"/>
    <property type="project" value="UniProtKB-UniRule"/>
</dbReference>
<dbReference type="PANTHER" id="PTHR10890:SF3">
    <property type="entry name" value="CYSTEINE--TRNA LIGASE, CYTOPLASMIC"/>
    <property type="match status" value="1"/>
</dbReference>
<dbReference type="GO" id="GO:0005829">
    <property type="term" value="C:cytosol"/>
    <property type="evidence" value="ECO:0007669"/>
    <property type="project" value="TreeGrafter"/>
</dbReference>
<dbReference type="PANTHER" id="PTHR10890">
    <property type="entry name" value="CYSTEINYL-TRNA SYNTHETASE"/>
    <property type="match status" value="1"/>
</dbReference>
<dbReference type="FunFam" id="3.40.50.620:FF:000009">
    <property type="entry name" value="Cysteine--tRNA ligase"/>
    <property type="match status" value="1"/>
</dbReference>
<dbReference type="GO" id="GO:0006423">
    <property type="term" value="P:cysteinyl-tRNA aminoacylation"/>
    <property type="evidence" value="ECO:0007669"/>
    <property type="project" value="UniProtKB-UniRule"/>
</dbReference>
<dbReference type="InterPro" id="IPR015273">
    <property type="entry name" value="Cys-tRNA-synt_Ia_DALR"/>
</dbReference>
<protein>
    <recommendedName>
        <fullName evidence="13">Cysteine--tRNA ligase</fullName>
        <ecNumber evidence="13">6.1.1.16</ecNumber>
    </recommendedName>
    <alternativeName>
        <fullName evidence="13">Cysteinyl-tRNA synthetase</fullName>
        <shortName evidence="13">CysRS</shortName>
    </alternativeName>
</protein>
<comment type="subunit">
    <text evidence="3 13">Monomer.</text>
</comment>
<keyword evidence="7 13" id="KW-0547">Nucleotide-binding</keyword>
<keyword evidence="10 13" id="KW-0648">Protein biosynthesis</keyword>
<evidence type="ECO:0000256" key="5">
    <source>
        <dbReference type="ARBA" id="ARBA00022598"/>
    </source>
</evidence>
<evidence type="ECO:0000256" key="9">
    <source>
        <dbReference type="ARBA" id="ARBA00022840"/>
    </source>
</evidence>
<dbReference type="InterPro" id="IPR024909">
    <property type="entry name" value="Cys-tRNA/MSH_ligase"/>
</dbReference>
<evidence type="ECO:0000256" key="11">
    <source>
        <dbReference type="ARBA" id="ARBA00023146"/>
    </source>
</evidence>
<sequence>MLRLYNTQSRKKEEFKTIEPDKVRMYVCGPTVYDNAHVGHAMSALVFDIIRRYLQYRGYDVKFAMNFTDVDDKIINRANAKGVDPFELAEGYIQDYKDHLNDLNILPATVNPRATEPKTMKQILAMIEGLIEIGYAYTAEGDVYFRVHKDDDYGKLSGRKLDEMQAGARIAVEDIKENAGDFALWKNAKEGEPAWDTPWGSGRPGWHIECSAMCLHELGESIDIHGGGNDLIFPHHENEIAQSESFTGKAFSRYWMHNGMLQLSGEKMSKSIGNLVTIKDFLVDHEGDVMRMLVLNGNYRSPLAFTDESIAAAENGIKRLKSAFRPATANATGTETEALTAKIEATQAAFTETMDDDFNTAGALGYLFELVRLVNSARDAGATDAQLQPAQETLRELTGVLGLELAEKEGSGDADKFIDLLVEVRSEVRTQKLWALSDQIRDKLKVLGVNIEDSKDGTSWRWE</sequence>
<evidence type="ECO:0000256" key="4">
    <source>
        <dbReference type="ARBA" id="ARBA00022490"/>
    </source>
</evidence>
<feature type="short sequence motif" description="'KMSKS' region" evidence="13">
    <location>
        <begin position="267"/>
        <end position="271"/>
    </location>
</feature>
<dbReference type="EMBL" id="JACNJN010000170">
    <property type="protein sequence ID" value="MBC8336521.1"/>
    <property type="molecule type" value="Genomic_DNA"/>
</dbReference>
<dbReference type="HAMAP" id="MF_00041">
    <property type="entry name" value="Cys_tRNA_synth"/>
    <property type="match status" value="1"/>
</dbReference>
<dbReference type="Pfam" id="PF01406">
    <property type="entry name" value="tRNA-synt_1e"/>
    <property type="match status" value="1"/>
</dbReference>
<evidence type="ECO:0000256" key="3">
    <source>
        <dbReference type="ARBA" id="ARBA00011245"/>
    </source>
</evidence>
<dbReference type="SUPFAM" id="SSF47323">
    <property type="entry name" value="Anticodon-binding domain of a subclass of class I aminoacyl-tRNA synthetases"/>
    <property type="match status" value="1"/>
</dbReference>
<dbReference type="InterPro" id="IPR015803">
    <property type="entry name" value="Cys-tRNA-ligase"/>
</dbReference>
<accession>A0A8J6TFJ7</accession>
<comment type="catalytic activity">
    <reaction evidence="12 13">
        <text>tRNA(Cys) + L-cysteine + ATP = L-cysteinyl-tRNA(Cys) + AMP + diphosphate</text>
        <dbReference type="Rhea" id="RHEA:17773"/>
        <dbReference type="Rhea" id="RHEA-COMP:9661"/>
        <dbReference type="Rhea" id="RHEA-COMP:9679"/>
        <dbReference type="ChEBI" id="CHEBI:30616"/>
        <dbReference type="ChEBI" id="CHEBI:33019"/>
        <dbReference type="ChEBI" id="CHEBI:35235"/>
        <dbReference type="ChEBI" id="CHEBI:78442"/>
        <dbReference type="ChEBI" id="CHEBI:78517"/>
        <dbReference type="ChEBI" id="CHEBI:456215"/>
        <dbReference type="EC" id="6.1.1.16"/>
    </reaction>
</comment>
<feature type="binding site" evidence="13">
    <location>
        <position position="235"/>
    </location>
    <ligand>
        <name>Zn(2+)</name>
        <dbReference type="ChEBI" id="CHEBI:29105"/>
    </ligand>
</feature>
<comment type="subcellular location">
    <subcellularLocation>
        <location evidence="1 13">Cytoplasm</location>
    </subcellularLocation>
</comment>
<keyword evidence="9 13" id="KW-0067">ATP-binding</keyword>
<keyword evidence="5 13" id="KW-0436">Ligase</keyword>
<feature type="binding site" evidence="13">
    <location>
        <position position="270"/>
    </location>
    <ligand>
        <name>ATP</name>
        <dbReference type="ChEBI" id="CHEBI:30616"/>
    </ligand>
</feature>
<evidence type="ECO:0000256" key="6">
    <source>
        <dbReference type="ARBA" id="ARBA00022723"/>
    </source>
</evidence>
<name>A0A8J6TFJ7_9CHLR</name>
<evidence type="ECO:0000256" key="10">
    <source>
        <dbReference type="ARBA" id="ARBA00022917"/>
    </source>
</evidence>
<evidence type="ECO:0000259" key="14">
    <source>
        <dbReference type="SMART" id="SM00840"/>
    </source>
</evidence>
<dbReference type="InterPro" id="IPR009080">
    <property type="entry name" value="tRNAsynth_Ia_anticodon-bd"/>
</dbReference>
<proteinExistence type="inferred from homology"/>
<feature type="binding site" evidence="13">
    <location>
        <position position="28"/>
    </location>
    <ligand>
        <name>Zn(2+)</name>
        <dbReference type="ChEBI" id="CHEBI:29105"/>
    </ligand>
</feature>
<comment type="cofactor">
    <cofactor evidence="13">
        <name>Zn(2+)</name>
        <dbReference type="ChEBI" id="CHEBI:29105"/>
    </cofactor>
    <text evidence="13">Binds 1 zinc ion per subunit.</text>
</comment>
<comment type="caution">
    <text evidence="15">The sequence shown here is derived from an EMBL/GenBank/DDBJ whole genome shotgun (WGS) entry which is preliminary data.</text>
</comment>